<feature type="compositionally biased region" description="Low complexity" evidence="1">
    <location>
        <begin position="289"/>
        <end position="299"/>
    </location>
</feature>
<dbReference type="VEuPathDB" id="CryptoDB:GNI_014860"/>
<dbReference type="AlphaFoldDB" id="A0A023BCB8"/>
<organism evidence="2 3">
    <name type="scientific">Gregarina niphandrodes</name>
    <name type="common">Septate eugregarine</name>
    <dbReference type="NCBI Taxonomy" id="110365"/>
    <lineage>
        <taxon>Eukaryota</taxon>
        <taxon>Sar</taxon>
        <taxon>Alveolata</taxon>
        <taxon>Apicomplexa</taxon>
        <taxon>Conoidasida</taxon>
        <taxon>Gregarinasina</taxon>
        <taxon>Eugregarinorida</taxon>
        <taxon>Gregarinidae</taxon>
        <taxon>Gregarina</taxon>
    </lineage>
</organism>
<feature type="region of interest" description="Disordered" evidence="1">
    <location>
        <begin position="171"/>
        <end position="194"/>
    </location>
</feature>
<dbReference type="EMBL" id="AFNH02000108">
    <property type="protein sequence ID" value="EZG83324.1"/>
    <property type="molecule type" value="Genomic_DNA"/>
</dbReference>
<dbReference type="Proteomes" id="UP000019763">
    <property type="component" value="Unassembled WGS sequence"/>
</dbReference>
<feature type="compositionally biased region" description="Basic and acidic residues" evidence="1">
    <location>
        <begin position="50"/>
        <end position="62"/>
    </location>
</feature>
<accession>A0A023BCB8</accession>
<gene>
    <name evidence="2" type="ORF">GNI_014860</name>
</gene>
<comment type="caution">
    <text evidence="2">The sequence shown here is derived from an EMBL/GenBank/DDBJ whole genome shotgun (WGS) entry which is preliminary data.</text>
</comment>
<name>A0A023BCB8_GRENI</name>
<dbReference type="GeneID" id="22910812"/>
<evidence type="ECO:0000313" key="2">
    <source>
        <dbReference type="EMBL" id="EZG83324.1"/>
    </source>
</evidence>
<sequence length="310" mass="33523">MKKAGGLSRVRTAQSKPTNRLPEGKAVKSGTKRNKLDTSKTGTGRQPSEPPRRKDQNAEHKPKGPQLKGSQSKRPGSHNSQSKGQQLKRPQSRGQQLKGSQSKGPQNKGAKRPEEHMPEGVDKDLGKILKQVQASLDAQKVAAAVKGGKKTRIKGKGRFEVSDAKTLAAINSVRKDKTKKAQPQPTGEPTTVAARQKVLSRSKVEREGNPVFKALLQEHRRAGKDGEDEVVTETLEDIQRLMESLGDPLDPQNDEPGVLGTATPSRKGVHGEEQYIDEDDDFPSDFDETQQSTAQQSTAHGGNNGGDSSA</sequence>
<feature type="compositionally biased region" description="Acidic residues" evidence="1">
    <location>
        <begin position="274"/>
        <end position="288"/>
    </location>
</feature>
<feature type="compositionally biased region" description="Basic and acidic residues" evidence="1">
    <location>
        <begin position="111"/>
        <end position="127"/>
    </location>
</feature>
<proteinExistence type="predicted"/>
<dbReference type="RefSeq" id="XP_011128948.1">
    <property type="nucleotide sequence ID" value="XM_011130646.1"/>
</dbReference>
<feature type="region of interest" description="Disordered" evidence="1">
    <location>
        <begin position="241"/>
        <end position="310"/>
    </location>
</feature>
<keyword evidence="3" id="KW-1185">Reference proteome</keyword>
<evidence type="ECO:0000256" key="1">
    <source>
        <dbReference type="SAM" id="MobiDB-lite"/>
    </source>
</evidence>
<feature type="compositionally biased region" description="Polar residues" evidence="1">
    <location>
        <begin position="68"/>
        <end position="105"/>
    </location>
</feature>
<reference evidence="2" key="1">
    <citation type="submission" date="2013-12" db="EMBL/GenBank/DDBJ databases">
        <authorList>
            <person name="Omoto C.K."/>
            <person name="Sibley D."/>
            <person name="Venepally P."/>
            <person name="Hadjithomas M."/>
            <person name="Karamycheva S."/>
            <person name="Brunk B."/>
            <person name="Roos D."/>
            <person name="Caler E."/>
            <person name="Lorenzi H."/>
        </authorList>
    </citation>
    <scope>NUCLEOTIDE SEQUENCE</scope>
</reference>
<feature type="region of interest" description="Disordered" evidence="1">
    <location>
        <begin position="1"/>
        <end position="128"/>
    </location>
</feature>
<protein>
    <submittedName>
        <fullName evidence="2">Uncharacterized protein</fullName>
    </submittedName>
</protein>
<evidence type="ECO:0000313" key="3">
    <source>
        <dbReference type="Proteomes" id="UP000019763"/>
    </source>
</evidence>